<feature type="compositionally biased region" description="Polar residues" evidence="1">
    <location>
        <begin position="15"/>
        <end position="24"/>
    </location>
</feature>
<dbReference type="EMBL" id="HBEV01001747">
    <property type="protein sequence ID" value="CAD8577834.1"/>
    <property type="molecule type" value="Transcribed_RNA"/>
</dbReference>
<feature type="region of interest" description="Disordered" evidence="1">
    <location>
        <begin position="513"/>
        <end position="545"/>
    </location>
</feature>
<evidence type="ECO:0000313" key="2">
    <source>
        <dbReference type="EMBL" id="CAD8577834.1"/>
    </source>
</evidence>
<evidence type="ECO:0000256" key="1">
    <source>
        <dbReference type="SAM" id="MobiDB-lite"/>
    </source>
</evidence>
<sequence>MDRTPGGSRTPGGQPPSNDATPNNKFKEFFRNADERLRDTGRMVGTRLGEGMERIRLRQGSPGESTPSPTGRGRRKPRASPGAWSRFGRKDARVGEQDLAARHEGASRDRTELFAQMRTTAKYVREMEAKEQAENELRSRLEREGWSNGYDANDDDDDDRLTPGKRIRNLFTRRWRQSEKEEDTSDKDELEEVSPHFAAMCEAADALAPIRRKIENNLLPQYESFVASLSTAADAAAAPDAQPAAQTNVETHLATLLLVEQELQGALKLLKQSHMRAMGLRVTLGDPEEECLKRNVVNAHMIARQRLTGKFKRARDSVSAMLKGNAAAKVVAQQRMLIASAAAYDELERFYKRLVRLGNEAAAHPAVSDAGREGERVRAAFLAAAKTTKGALRAAFEESTDVKKGTYGIESEVDGFKPGSWAYEGTMEETWRAHCKGVDGELAKYKRAVGSPTVRASSLCLLPREDSGADVDGDERLVDAADVADAAVELVRDQLRNAVDAIEDAARACAMMATSSSGSAGSTPSTPRVGAGEDERTTPSGGRGNLFGRTAAALVPVKNAVAELFRALHALAATARRVGGEGVRCAEVGTPTSESKRSPLAKVKTWWKERISPGFGHSGSPSPNR</sequence>
<dbReference type="AlphaFoldDB" id="A0A7S0PJ67"/>
<protein>
    <submittedName>
        <fullName evidence="2">Uncharacterized protein</fullName>
    </submittedName>
</protein>
<proteinExistence type="predicted"/>
<feature type="region of interest" description="Disordered" evidence="1">
    <location>
        <begin position="1"/>
        <end position="92"/>
    </location>
</feature>
<feature type="compositionally biased region" description="Basic and acidic residues" evidence="1">
    <location>
        <begin position="25"/>
        <end position="41"/>
    </location>
</feature>
<accession>A0A7S0PJ67</accession>
<gene>
    <name evidence="2" type="ORF">MSP1404_LOCUS1400</name>
</gene>
<reference evidence="2" key="1">
    <citation type="submission" date="2021-01" db="EMBL/GenBank/DDBJ databases">
        <authorList>
            <person name="Corre E."/>
            <person name="Pelletier E."/>
            <person name="Niang G."/>
            <person name="Scheremetjew M."/>
            <person name="Finn R."/>
            <person name="Kale V."/>
            <person name="Holt S."/>
            <person name="Cochrane G."/>
            <person name="Meng A."/>
            <person name="Brown T."/>
            <person name="Cohen L."/>
        </authorList>
    </citation>
    <scope>NUCLEOTIDE SEQUENCE</scope>
    <source>
        <strain evidence="2">CCMP494</strain>
    </source>
</reference>
<feature type="compositionally biased region" description="Low complexity" evidence="1">
    <location>
        <begin position="513"/>
        <end position="527"/>
    </location>
</feature>
<name>A0A7S0PJ67_MICPS</name>
<organism evidence="2">
    <name type="scientific">Micromonas pusilla</name>
    <name type="common">Picoplanktonic green alga</name>
    <name type="synonym">Chromulina pusilla</name>
    <dbReference type="NCBI Taxonomy" id="38833"/>
    <lineage>
        <taxon>Eukaryota</taxon>
        <taxon>Viridiplantae</taxon>
        <taxon>Chlorophyta</taxon>
        <taxon>Mamiellophyceae</taxon>
        <taxon>Mamiellales</taxon>
        <taxon>Mamiellaceae</taxon>
        <taxon>Micromonas</taxon>
    </lineage>
</organism>